<evidence type="ECO:0000313" key="3">
    <source>
        <dbReference type="Proteomes" id="UP000001514"/>
    </source>
</evidence>
<dbReference type="OMA" id="WRLSPGW"/>
<dbReference type="EMBL" id="GL377588">
    <property type="protein sequence ID" value="EFJ24863.1"/>
    <property type="molecule type" value="Genomic_DNA"/>
</dbReference>
<reference evidence="2 3" key="1">
    <citation type="journal article" date="2011" name="Science">
        <title>The Selaginella genome identifies genetic changes associated with the evolution of vascular plants.</title>
        <authorList>
            <person name="Banks J.A."/>
            <person name="Nishiyama T."/>
            <person name="Hasebe M."/>
            <person name="Bowman J.L."/>
            <person name="Gribskov M."/>
            <person name="dePamphilis C."/>
            <person name="Albert V.A."/>
            <person name="Aono N."/>
            <person name="Aoyama T."/>
            <person name="Ambrose B.A."/>
            <person name="Ashton N.W."/>
            <person name="Axtell M.J."/>
            <person name="Barker E."/>
            <person name="Barker M.S."/>
            <person name="Bennetzen J.L."/>
            <person name="Bonawitz N.D."/>
            <person name="Chapple C."/>
            <person name="Cheng C."/>
            <person name="Correa L.G."/>
            <person name="Dacre M."/>
            <person name="DeBarry J."/>
            <person name="Dreyer I."/>
            <person name="Elias M."/>
            <person name="Engstrom E.M."/>
            <person name="Estelle M."/>
            <person name="Feng L."/>
            <person name="Finet C."/>
            <person name="Floyd S.K."/>
            <person name="Frommer W.B."/>
            <person name="Fujita T."/>
            <person name="Gramzow L."/>
            <person name="Gutensohn M."/>
            <person name="Harholt J."/>
            <person name="Hattori M."/>
            <person name="Heyl A."/>
            <person name="Hirai T."/>
            <person name="Hiwatashi Y."/>
            <person name="Ishikawa M."/>
            <person name="Iwata M."/>
            <person name="Karol K.G."/>
            <person name="Koehler B."/>
            <person name="Kolukisaoglu U."/>
            <person name="Kubo M."/>
            <person name="Kurata T."/>
            <person name="Lalonde S."/>
            <person name="Li K."/>
            <person name="Li Y."/>
            <person name="Litt A."/>
            <person name="Lyons E."/>
            <person name="Manning G."/>
            <person name="Maruyama T."/>
            <person name="Michael T.P."/>
            <person name="Mikami K."/>
            <person name="Miyazaki S."/>
            <person name="Morinaga S."/>
            <person name="Murata T."/>
            <person name="Mueller-Roeber B."/>
            <person name="Nelson D.R."/>
            <person name="Obara M."/>
            <person name="Oguri Y."/>
            <person name="Olmstead R.G."/>
            <person name="Onodera N."/>
            <person name="Petersen B.L."/>
            <person name="Pils B."/>
            <person name="Prigge M."/>
            <person name="Rensing S.A."/>
            <person name="Riano-Pachon D.M."/>
            <person name="Roberts A.W."/>
            <person name="Sato Y."/>
            <person name="Scheller H.V."/>
            <person name="Schulz B."/>
            <person name="Schulz C."/>
            <person name="Shakirov E.V."/>
            <person name="Shibagaki N."/>
            <person name="Shinohara N."/>
            <person name="Shippen D.E."/>
            <person name="Soerensen I."/>
            <person name="Sotooka R."/>
            <person name="Sugimoto N."/>
            <person name="Sugita M."/>
            <person name="Sumikawa N."/>
            <person name="Tanurdzic M."/>
            <person name="Theissen G."/>
            <person name="Ulvskov P."/>
            <person name="Wakazuki S."/>
            <person name="Weng J.K."/>
            <person name="Willats W.W."/>
            <person name="Wipf D."/>
            <person name="Wolf P.G."/>
            <person name="Yang L."/>
            <person name="Zimmer A.D."/>
            <person name="Zhu Q."/>
            <person name="Mitros T."/>
            <person name="Hellsten U."/>
            <person name="Loque D."/>
            <person name="Otillar R."/>
            <person name="Salamov A."/>
            <person name="Schmutz J."/>
            <person name="Shapiro H."/>
            <person name="Lindquist E."/>
            <person name="Lucas S."/>
            <person name="Rokhsar D."/>
            <person name="Grigoriev I.V."/>
        </authorList>
    </citation>
    <scope>NUCLEOTIDE SEQUENCE [LARGE SCALE GENOMIC DNA]</scope>
</reference>
<name>D8RSG8_SELML</name>
<organism evidence="3">
    <name type="scientific">Selaginella moellendorffii</name>
    <name type="common">Spikemoss</name>
    <dbReference type="NCBI Taxonomy" id="88036"/>
    <lineage>
        <taxon>Eukaryota</taxon>
        <taxon>Viridiplantae</taxon>
        <taxon>Streptophyta</taxon>
        <taxon>Embryophyta</taxon>
        <taxon>Tracheophyta</taxon>
        <taxon>Lycopodiopsida</taxon>
        <taxon>Selaginellales</taxon>
        <taxon>Selaginellaceae</taxon>
        <taxon>Selaginella</taxon>
    </lineage>
</organism>
<accession>D8RSG8</accession>
<feature type="domain" description="Agglutinin" evidence="1">
    <location>
        <begin position="149"/>
        <end position="294"/>
    </location>
</feature>
<dbReference type="Gene3D" id="2.80.10.50">
    <property type="match status" value="2"/>
</dbReference>
<dbReference type="eggNOG" id="ENOG502QU8X">
    <property type="taxonomic scope" value="Eukaryota"/>
</dbReference>
<evidence type="ECO:0000313" key="2">
    <source>
        <dbReference type="EMBL" id="EFJ24863.1"/>
    </source>
</evidence>
<dbReference type="SUPFAM" id="SSF56973">
    <property type="entry name" value="Aerolisin/ETX pore-forming domain"/>
    <property type="match status" value="1"/>
</dbReference>
<dbReference type="InParanoid" id="D8RSG8"/>
<dbReference type="AlphaFoldDB" id="D8RSG8"/>
<dbReference type="InterPro" id="IPR036242">
    <property type="entry name" value="Agglutinin_dom_sf"/>
</dbReference>
<dbReference type="PANTHER" id="PTHR39244:SF5">
    <property type="entry name" value="NATTERIN-3-LIKE"/>
    <property type="match status" value="1"/>
</dbReference>
<gene>
    <name evidence="2" type="ORF">SELMODRAFT_414355</name>
</gene>
<dbReference type="Gramene" id="EFJ24863">
    <property type="protein sequence ID" value="EFJ24863"/>
    <property type="gene ID" value="SELMODRAFT_414355"/>
</dbReference>
<dbReference type="OrthoDB" id="4948898at2759"/>
<dbReference type="Gene3D" id="2.170.15.10">
    <property type="entry name" value="Proaerolysin, chain A, domain 3"/>
    <property type="match status" value="1"/>
</dbReference>
<keyword evidence="3" id="KW-1185">Reference proteome</keyword>
<dbReference type="SMART" id="SM00791">
    <property type="entry name" value="Agglutinin"/>
    <property type="match status" value="1"/>
</dbReference>
<dbReference type="InterPro" id="IPR053237">
    <property type="entry name" value="Natterin_C"/>
</dbReference>
<protein>
    <recommendedName>
        <fullName evidence="1">Agglutinin domain-containing protein</fullName>
    </recommendedName>
</protein>
<dbReference type="Proteomes" id="UP000001514">
    <property type="component" value="Unassembled WGS sequence"/>
</dbReference>
<dbReference type="CDD" id="cd20217">
    <property type="entry name" value="PFM_agglutinin-like"/>
    <property type="match status" value="1"/>
</dbReference>
<dbReference type="HOGENOM" id="CLU_043613_0_0_1"/>
<dbReference type="InterPro" id="IPR008998">
    <property type="entry name" value="Agglutinin"/>
</dbReference>
<evidence type="ECO:0000259" key="1">
    <source>
        <dbReference type="SMART" id="SM00791"/>
    </source>
</evidence>
<proteinExistence type="predicted"/>
<sequence>MGTPVSATTTLPRHMTIKGENGRYLALKSDGLLTFDADQRSFLTCHEVIYNFDDSEGTFSVRAPNGRFWRRNPTNWIRADGNTQPPPVTDQRTRFKLVRFESGRLGFLSALDDRYLKRYDAAVRGYNAVQSQPDPFSQVEVSDGSEHAIHLPRFITFKGDNGQFLLVRLLRNDRNWWLQFSGAENDVSKDEAINNVVQMVDGSLAFYNIHRQAYWRNSALGPNDRGDCWVWADGPAEGDERCHFWPIRLSTQMLALRSKYNDRLCKRLTNFWTNCLSATANGTNDVTTRLTISEATLSRSIFNVTYLLELATTTDQRLLMVGQGSVVNNRNEPADMTVTVTLLQNVSTQRTFSNSYTITQKISTTFTAGIPKIAANQTTIEIGAEQTFNKEWGETEEEGVQFQTEYLVRNVQPHMTARATVFASTGRMRVPFTYTSRERGANGIDRPSENHVDGVFDGVSAYNIHAILSDGESERDFPLVLADGFYHMEE</sequence>
<dbReference type="PANTHER" id="PTHR39244">
    <property type="entry name" value="NATTERIN-4"/>
    <property type="match status" value="1"/>
</dbReference>
<dbReference type="KEGG" id="smo:SELMODRAFT_414355"/>
<dbReference type="SUPFAM" id="SSF50382">
    <property type="entry name" value="Agglutinin"/>
    <property type="match status" value="2"/>
</dbReference>